<protein>
    <recommendedName>
        <fullName evidence="5">Alpha/beta hydrolase</fullName>
    </recommendedName>
</protein>
<dbReference type="Gene3D" id="3.40.50.1820">
    <property type="entry name" value="alpha/beta hydrolase"/>
    <property type="match status" value="1"/>
</dbReference>
<proteinExistence type="predicted"/>
<evidence type="ECO:0000259" key="2">
    <source>
        <dbReference type="Pfam" id="PF22691"/>
    </source>
</evidence>
<gene>
    <name evidence="3" type="ORF">MCEL_00070</name>
</gene>
<evidence type="ECO:0008006" key="5">
    <source>
        <dbReference type="Google" id="ProtNLM"/>
    </source>
</evidence>
<dbReference type="InterPro" id="IPR016039">
    <property type="entry name" value="Thiolase-like"/>
</dbReference>
<dbReference type="InterPro" id="IPR029058">
    <property type="entry name" value="AB_hydrolase_fold"/>
</dbReference>
<keyword evidence="4" id="KW-1185">Reference proteome</keyword>
<accession>A0A7I7RB00</accession>
<dbReference type="GO" id="GO:0016746">
    <property type="term" value="F:acyltransferase activity"/>
    <property type="evidence" value="ECO:0007669"/>
    <property type="project" value="InterPro"/>
</dbReference>
<reference evidence="3 4" key="1">
    <citation type="journal article" date="2019" name="Emerg. Microbes Infect.">
        <title>Comprehensive subspecies identification of 175 nontuberculous mycobacteria species based on 7547 genomic profiles.</title>
        <authorList>
            <person name="Matsumoto Y."/>
            <person name="Kinjo T."/>
            <person name="Motooka D."/>
            <person name="Nabeya D."/>
            <person name="Jung N."/>
            <person name="Uechi K."/>
            <person name="Horii T."/>
            <person name="Iida T."/>
            <person name="Fujita J."/>
            <person name="Nakamura S."/>
        </authorList>
    </citation>
    <scope>NUCLEOTIDE SEQUENCE [LARGE SCALE GENOMIC DNA]</scope>
    <source>
        <strain evidence="3 4">JCM 18439</strain>
    </source>
</reference>
<dbReference type="PANTHER" id="PTHR42870">
    <property type="entry name" value="ACETYL-COA C-ACETYLTRANSFERASE"/>
    <property type="match status" value="1"/>
</dbReference>
<dbReference type="Proteomes" id="UP000466431">
    <property type="component" value="Chromosome"/>
</dbReference>
<dbReference type="PANTHER" id="PTHR42870:SF1">
    <property type="entry name" value="NON-SPECIFIC LIPID-TRANSFER PROTEIN-LIKE 2"/>
    <property type="match status" value="1"/>
</dbReference>
<dbReference type="SUPFAM" id="SSF53901">
    <property type="entry name" value="Thiolase-like"/>
    <property type="match status" value="1"/>
</dbReference>
<dbReference type="InterPro" id="IPR055140">
    <property type="entry name" value="Thiolase_C_2"/>
</dbReference>
<dbReference type="EMBL" id="AP022591">
    <property type="protein sequence ID" value="BBY41712.1"/>
    <property type="molecule type" value="Genomic_DNA"/>
</dbReference>
<dbReference type="Gene3D" id="3.40.47.10">
    <property type="match status" value="1"/>
</dbReference>
<evidence type="ECO:0000313" key="3">
    <source>
        <dbReference type="EMBL" id="BBY41712.1"/>
    </source>
</evidence>
<feature type="domain" description="Serine aminopeptidase S33" evidence="1">
    <location>
        <begin position="215"/>
        <end position="329"/>
    </location>
</feature>
<dbReference type="SUPFAM" id="SSF53474">
    <property type="entry name" value="alpha/beta-Hydrolases"/>
    <property type="match status" value="1"/>
</dbReference>
<dbReference type="KEGG" id="mcee:MCEL_00070"/>
<dbReference type="AlphaFoldDB" id="A0A7I7RB00"/>
<dbReference type="InterPro" id="IPR022742">
    <property type="entry name" value="Hydrolase_4"/>
</dbReference>
<evidence type="ECO:0000313" key="4">
    <source>
        <dbReference type="Proteomes" id="UP000466431"/>
    </source>
</evidence>
<evidence type="ECO:0000259" key="1">
    <source>
        <dbReference type="Pfam" id="PF12146"/>
    </source>
</evidence>
<feature type="domain" description="Thiolase C-terminal" evidence="2">
    <location>
        <begin position="36"/>
        <end position="138"/>
    </location>
</feature>
<dbReference type="Pfam" id="PF12146">
    <property type="entry name" value="Hydrolase_4"/>
    <property type="match status" value="1"/>
</dbReference>
<dbReference type="Pfam" id="PF22691">
    <property type="entry name" value="Thiolase_C_1"/>
    <property type="match status" value="1"/>
</dbReference>
<sequence>MLFEAVGTQIVERTDWDQSTLTHEPQVLGQAAHLWTRTSLRPSDVDVAELYDGFSFNCLSWLEALGFCGIGEAKDFLDGGQAIARDGVIPLNTHGGQLSHGRTHGMGLIHEAVTQLRGDAGDRQVEDARVAVVSSGGLTPAGDPDADRLVSVSPRPDVAAGAAPRPDVAAGAAPRFDVAVGAAPRPDVAAGAAPRPRVVLVDGVPMSGLVAAVDEPRAVIVAFHGGASTAAYFDCPGHPRLSLLRVGAALGFTVVALDRPGYGSSAPYPDAMQEPDQRVALAYGAVEKVLADGSRGAGLFLLGHSAGCELAVRMAADENAVDAGILGSAWPAPACGTAIRPPR</sequence>
<organism evidence="3 4">
    <name type="scientific">Mycolicibacterium celeriflavum</name>
    <name type="common">Mycobacterium celeriflavum</name>
    <dbReference type="NCBI Taxonomy" id="1249101"/>
    <lineage>
        <taxon>Bacteria</taxon>
        <taxon>Bacillati</taxon>
        <taxon>Actinomycetota</taxon>
        <taxon>Actinomycetes</taxon>
        <taxon>Mycobacteriales</taxon>
        <taxon>Mycobacteriaceae</taxon>
        <taxon>Mycolicibacterium</taxon>
    </lineage>
</organism>
<name>A0A7I7RB00_MYCCF</name>